<dbReference type="Proteomes" id="UP001162972">
    <property type="component" value="Chromosome 1"/>
</dbReference>
<reference evidence="1 2" key="1">
    <citation type="journal article" date="2023" name="Int. J. Mol. Sci.">
        <title>De Novo Assembly and Annotation of 11 Diverse Shrub Willow (Salix) Genomes Reveals Novel Gene Organization in Sex-Linked Regions.</title>
        <authorList>
            <person name="Hyden B."/>
            <person name="Feng K."/>
            <person name="Yates T.B."/>
            <person name="Jawdy S."/>
            <person name="Cereghino C."/>
            <person name="Smart L.B."/>
            <person name="Muchero W."/>
        </authorList>
    </citation>
    <scope>NUCLEOTIDE SEQUENCE [LARGE SCALE GENOMIC DNA]</scope>
    <source>
        <tissue evidence="1">Shoot tip</tissue>
    </source>
</reference>
<gene>
    <name evidence="1" type="ORF">OIU84_023897</name>
</gene>
<accession>A0AAD6KTF7</accession>
<protein>
    <submittedName>
        <fullName evidence="1">Uncharacterized protein</fullName>
    </submittedName>
</protein>
<keyword evidence="2" id="KW-1185">Reference proteome</keyword>
<name>A0AAD6KTF7_9ROSI</name>
<feature type="non-terminal residue" evidence="1">
    <location>
        <position position="1"/>
    </location>
</feature>
<dbReference type="EMBL" id="JAPFFJ010000005">
    <property type="protein sequence ID" value="KAJ6428565.1"/>
    <property type="molecule type" value="Genomic_DNA"/>
</dbReference>
<proteinExistence type="predicted"/>
<organism evidence="1 2">
    <name type="scientific">Salix udensis</name>
    <dbReference type="NCBI Taxonomy" id="889485"/>
    <lineage>
        <taxon>Eukaryota</taxon>
        <taxon>Viridiplantae</taxon>
        <taxon>Streptophyta</taxon>
        <taxon>Embryophyta</taxon>
        <taxon>Tracheophyta</taxon>
        <taxon>Spermatophyta</taxon>
        <taxon>Magnoliopsida</taxon>
        <taxon>eudicotyledons</taxon>
        <taxon>Gunneridae</taxon>
        <taxon>Pentapetalae</taxon>
        <taxon>rosids</taxon>
        <taxon>fabids</taxon>
        <taxon>Malpighiales</taxon>
        <taxon>Salicaceae</taxon>
        <taxon>Saliceae</taxon>
        <taxon>Salix</taxon>
    </lineage>
</organism>
<comment type="caution">
    <text evidence="1">The sequence shown here is derived from an EMBL/GenBank/DDBJ whole genome shotgun (WGS) entry which is preliminary data.</text>
</comment>
<sequence length="22" mass="2381">MLQLMRIHAGFDSITVGLSFGS</sequence>
<evidence type="ECO:0000313" key="2">
    <source>
        <dbReference type="Proteomes" id="UP001162972"/>
    </source>
</evidence>
<dbReference type="AlphaFoldDB" id="A0AAD6KTF7"/>
<evidence type="ECO:0000313" key="1">
    <source>
        <dbReference type="EMBL" id="KAJ6428565.1"/>
    </source>
</evidence>